<keyword evidence="1" id="KW-0732">Signal</keyword>
<protein>
    <submittedName>
        <fullName evidence="2">Uncharacterized protein</fullName>
    </submittedName>
</protein>
<evidence type="ECO:0000313" key="2">
    <source>
        <dbReference type="EMBL" id="CAK9021565.1"/>
    </source>
</evidence>
<gene>
    <name evidence="2" type="ORF">SCF082_LOCUS15405</name>
</gene>
<feature type="signal peptide" evidence="1">
    <location>
        <begin position="1"/>
        <end position="20"/>
    </location>
</feature>
<keyword evidence="3" id="KW-1185">Reference proteome</keyword>
<feature type="chain" id="PRO_5046612603" evidence="1">
    <location>
        <begin position="21"/>
        <end position="397"/>
    </location>
</feature>
<comment type="caution">
    <text evidence="2">The sequence shown here is derived from an EMBL/GenBank/DDBJ whole genome shotgun (WGS) entry which is preliminary data.</text>
</comment>
<dbReference type="EMBL" id="CAXAMM010009864">
    <property type="protein sequence ID" value="CAK9021565.1"/>
    <property type="molecule type" value="Genomic_DNA"/>
</dbReference>
<organism evidence="2 3">
    <name type="scientific">Durusdinium trenchii</name>
    <dbReference type="NCBI Taxonomy" id="1381693"/>
    <lineage>
        <taxon>Eukaryota</taxon>
        <taxon>Sar</taxon>
        <taxon>Alveolata</taxon>
        <taxon>Dinophyceae</taxon>
        <taxon>Suessiales</taxon>
        <taxon>Symbiodiniaceae</taxon>
        <taxon>Durusdinium</taxon>
    </lineage>
</organism>
<accession>A0ABP0K463</accession>
<sequence length="397" mass="43683">MAKRGSKLLALALSILVARSFVALVETPQVHLGNRHKPPSRTTRTAVDFAKVAQYLEPFVTVIEITLKDVWQGALDANNNLRLISNQTALVDIKEAQAHAECLAQTLVESASTSEKARNIFLPNISLPLIPVNGTEFQHLVSNVLSDLTLTGVSSIHAEPGVGKSVAVTLAILGWAKGNPKSITVLIRGNLQLLEDFFRVSKEAYVPAVAENLFRILSDEGVRLQLVLDNVFDKKLGERGEMLMSLARAAFKYGQVVVVTQSREVAEEIGLLNGARTRVSPHQKCNASDYRWNEMQASTLLLNLNATAKLNRSMKESEDIVQRALTESFEKFKQDGAWVQENLEGARMPDGGWKPVDIEQFLISGIKPVLVPAVAGTTSPTQTKAVWVRQLQKDNRF</sequence>
<evidence type="ECO:0000256" key="1">
    <source>
        <dbReference type="SAM" id="SignalP"/>
    </source>
</evidence>
<proteinExistence type="predicted"/>
<evidence type="ECO:0000313" key="3">
    <source>
        <dbReference type="Proteomes" id="UP001642464"/>
    </source>
</evidence>
<name>A0ABP0K463_9DINO</name>
<reference evidence="2 3" key="1">
    <citation type="submission" date="2024-02" db="EMBL/GenBank/DDBJ databases">
        <authorList>
            <person name="Chen Y."/>
            <person name="Shah S."/>
            <person name="Dougan E. K."/>
            <person name="Thang M."/>
            <person name="Chan C."/>
        </authorList>
    </citation>
    <scope>NUCLEOTIDE SEQUENCE [LARGE SCALE GENOMIC DNA]</scope>
</reference>
<dbReference type="Proteomes" id="UP001642464">
    <property type="component" value="Unassembled WGS sequence"/>
</dbReference>